<organism evidence="1 2">
    <name type="scientific">Halospeciosus flavus</name>
    <dbReference type="NCBI Taxonomy" id="3032283"/>
    <lineage>
        <taxon>Archaea</taxon>
        <taxon>Methanobacteriati</taxon>
        <taxon>Methanobacteriota</taxon>
        <taxon>Stenosarchaea group</taxon>
        <taxon>Halobacteria</taxon>
        <taxon>Halobacteriales</taxon>
        <taxon>Halobacteriaceae</taxon>
        <taxon>Halospeciosus</taxon>
    </lineage>
</organism>
<name>A0ABD5Z4G5_9EURY</name>
<dbReference type="Pfam" id="PF24444">
    <property type="entry name" value="DUF7563"/>
    <property type="match status" value="1"/>
</dbReference>
<gene>
    <name evidence="1" type="ORF">ACFQJ9_11580</name>
</gene>
<sequence length="69" mass="7666">MNPVETTTTPSEKNRCQECGSTVTSRWRKVFGNNENEVYGCPDCTNSVERRNGHTRAAFDGEIDLGDAI</sequence>
<evidence type="ECO:0000313" key="2">
    <source>
        <dbReference type="Proteomes" id="UP001596447"/>
    </source>
</evidence>
<dbReference type="EMBL" id="JBHTAR010000011">
    <property type="protein sequence ID" value="MFC7200040.1"/>
    <property type="molecule type" value="Genomic_DNA"/>
</dbReference>
<comment type="caution">
    <text evidence="1">The sequence shown here is derived from an EMBL/GenBank/DDBJ whole genome shotgun (WGS) entry which is preliminary data.</text>
</comment>
<dbReference type="RefSeq" id="WP_279529960.1">
    <property type="nucleotide sequence ID" value="NZ_CP122312.1"/>
</dbReference>
<keyword evidence="2" id="KW-1185">Reference proteome</keyword>
<proteinExistence type="predicted"/>
<evidence type="ECO:0000313" key="1">
    <source>
        <dbReference type="EMBL" id="MFC7200040.1"/>
    </source>
</evidence>
<dbReference type="InterPro" id="IPR055985">
    <property type="entry name" value="DUF7563"/>
</dbReference>
<dbReference type="AlphaFoldDB" id="A0ABD5Z4G5"/>
<protein>
    <recommendedName>
        <fullName evidence="3">Small CPxCG-related zinc finger protein</fullName>
    </recommendedName>
</protein>
<evidence type="ECO:0008006" key="3">
    <source>
        <dbReference type="Google" id="ProtNLM"/>
    </source>
</evidence>
<accession>A0ABD5Z4G5</accession>
<reference evidence="1 2" key="1">
    <citation type="journal article" date="2019" name="Int. J. Syst. Evol. Microbiol.">
        <title>The Global Catalogue of Microorganisms (GCM) 10K type strain sequencing project: providing services to taxonomists for standard genome sequencing and annotation.</title>
        <authorList>
            <consortium name="The Broad Institute Genomics Platform"/>
            <consortium name="The Broad Institute Genome Sequencing Center for Infectious Disease"/>
            <person name="Wu L."/>
            <person name="Ma J."/>
        </authorList>
    </citation>
    <scope>NUCLEOTIDE SEQUENCE [LARGE SCALE GENOMIC DNA]</scope>
    <source>
        <strain evidence="1 2">XZGYJ-43</strain>
    </source>
</reference>
<dbReference type="Proteomes" id="UP001596447">
    <property type="component" value="Unassembled WGS sequence"/>
</dbReference>